<dbReference type="Proteomes" id="UP000001304">
    <property type="component" value="Chromosome"/>
</dbReference>
<feature type="transmembrane region" description="Helical" evidence="7">
    <location>
        <begin position="72"/>
        <end position="94"/>
    </location>
</feature>
<dbReference type="PANTHER" id="PTHR43386">
    <property type="entry name" value="OLIGOPEPTIDE TRANSPORT SYSTEM PERMEASE PROTEIN APPC"/>
    <property type="match status" value="1"/>
</dbReference>
<dbReference type="GO" id="GO:0005886">
    <property type="term" value="C:plasma membrane"/>
    <property type="evidence" value="ECO:0007669"/>
    <property type="project" value="UniProtKB-SubCell"/>
</dbReference>
<dbReference type="PANTHER" id="PTHR43386:SF1">
    <property type="entry name" value="D,D-DIPEPTIDE TRANSPORT SYSTEM PERMEASE PROTEIN DDPC-RELATED"/>
    <property type="match status" value="1"/>
</dbReference>
<keyword evidence="2 7" id="KW-0813">Transport</keyword>
<keyword evidence="5 7" id="KW-1133">Transmembrane helix</keyword>
<evidence type="ECO:0000256" key="2">
    <source>
        <dbReference type="ARBA" id="ARBA00022448"/>
    </source>
</evidence>
<feature type="transmembrane region" description="Helical" evidence="7">
    <location>
        <begin position="7"/>
        <end position="25"/>
    </location>
</feature>
<dbReference type="KEGG" id="iag:Igag_1344"/>
<feature type="transmembrane region" description="Helical" evidence="7">
    <location>
        <begin position="161"/>
        <end position="180"/>
    </location>
</feature>
<dbReference type="Gene3D" id="1.10.3720.10">
    <property type="entry name" value="MetI-like"/>
    <property type="match status" value="1"/>
</dbReference>
<organism evidence="9 10">
    <name type="scientific">Ignisphaera aggregans (strain DSM 17230 / JCM 13409 / AQ1.S1)</name>
    <dbReference type="NCBI Taxonomy" id="583356"/>
    <lineage>
        <taxon>Archaea</taxon>
        <taxon>Thermoproteota</taxon>
        <taxon>Thermoprotei</taxon>
        <taxon>Desulfurococcales</taxon>
        <taxon>Desulfurococcaceae</taxon>
        <taxon>Ignisphaera</taxon>
    </lineage>
</organism>
<dbReference type="STRING" id="583356.Igag_1344"/>
<feature type="transmembrane region" description="Helical" evidence="7">
    <location>
        <begin position="132"/>
        <end position="149"/>
    </location>
</feature>
<dbReference type="HOGENOM" id="CLU_028518_5_3_2"/>
<keyword evidence="4 7" id="KW-0812">Transmembrane</keyword>
<sequence>MNRYTRYLSLLAIVIAIPITFSYILESIYPYSYSAIDPPNRFSRPSREHILGTDELGRDVLIRVVRGLRNTLLVSSISTILALSISFLATVISVDRYLLRMAIDPFFQMLYAFPTAVLSMILVIIYGPGPHVIIVAQMLTLLPMFYRNLRTCAMDIVVKPYIEMVKVLGVGTLYIGFRYIAPALFNEMVTLFTYGLADAIMIEASLSFLGLGYSPPEPSLGTMIYS</sequence>
<dbReference type="SUPFAM" id="SSF161098">
    <property type="entry name" value="MetI-like"/>
    <property type="match status" value="1"/>
</dbReference>
<keyword evidence="6 7" id="KW-0472">Membrane</keyword>
<keyword evidence="3" id="KW-1003">Cell membrane</keyword>
<feature type="transmembrane region" description="Helical" evidence="7">
    <location>
        <begin position="106"/>
        <end position="126"/>
    </location>
</feature>
<evidence type="ECO:0000256" key="7">
    <source>
        <dbReference type="RuleBase" id="RU363032"/>
    </source>
</evidence>
<dbReference type="Pfam" id="PF00528">
    <property type="entry name" value="BPD_transp_1"/>
    <property type="match status" value="1"/>
</dbReference>
<feature type="transmembrane region" description="Helical" evidence="7">
    <location>
        <begin position="192"/>
        <end position="213"/>
    </location>
</feature>
<evidence type="ECO:0000256" key="1">
    <source>
        <dbReference type="ARBA" id="ARBA00004651"/>
    </source>
</evidence>
<gene>
    <name evidence="9" type="ordered locus">Igag_1344</name>
</gene>
<comment type="similarity">
    <text evidence="7">Belongs to the binding-protein-dependent transport system permease family.</text>
</comment>
<evidence type="ECO:0000313" key="9">
    <source>
        <dbReference type="EMBL" id="ADM28147.1"/>
    </source>
</evidence>
<dbReference type="EMBL" id="CP002098">
    <property type="protein sequence ID" value="ADM28147.1"/>
    <property type="molecule type" value="Genomic_DNA"/>
</dbReference>
<name>E0SQ16_IGNAA</name>
<dbReference type="InterPro" id="IPR050366">
    <property type="entry name" value="BP-dependent_transpt_permease"/>
</dbReference>
<dbReference type="BioCyc" id="IAGG583356:GHAH-1327-MONOMER"/>
<feature type="domain" description="ABC transmembrane type-1" evidence="8">
    <location>
        <begin position="68"/>
        <end position="226"/>
    </location>
</feature>
<evidence type="ECO:0000313" key="10">
    <source>
        <dbReference type="Proteomes" id="UP000001304"/>
    </source>
</evidence>
<accession>E0SQ16</accession>
<dbReference type="InterPro" id="IPR000515">
    <property type="entry name" value="MetI-like"/>
</dbReference>
<evidence type="ECO:0000256" key="6">
    <source>
        <dbReference type="ARBA" id="ARBA00023136"/>
    </source>
</evidence>
<evidence type="ECO:0000259" key="8">
    <source>
        <dbReference type="PROSITE" id="PS50928"/>
    </source>
</evidence>
<proteinExistence type="inferred from homology"/>
<dbReference type="InterPro" id="IPR035906">
    <property type="entry name" value="MetI-like_sf"/>
</dbReference>
<evidence type="ECO:0000256" key="4">
    <source>
        <dbReference type="ARBA" id="ARBA00022692"/>
    </source>
</evidence>
<protein>
    <submittedName>
        <fullName evidence="9">Binding-protein-dependent transport systems inner membrane component</fullName>
    </submittedName>
</protein>
<reference evidence="9 10" key="1">
    <citation type="journal article" date="2010" name="Stand. Genomic Sci.">
        <title>Complete genome sequence of Ignisphaera aggregans type strain (AQ1.S1).</title>
        <authorList>
            <person name="Goker M."/>
            <person name="Held B."/>
            <person name="Lapidus A."/>
            <person name="Nolan M."/>
            <person name="Spring S."/>
            <person name="Yasawong M."/>
            <person name="Lucas S."/>
            <person name="Glavina Del Rio T."/>
            <person name="Tice H."/>
            <person name="Cheng J.F."/>
            <person name="Goodwin L."/>
            <person name="Tapia R."/>
            <person name="Pitluck S."/>
            <person name="Liolios K."/>
            <person name="Ivanova N."/>
            <person name="Mavromatis K."/>
            <person name="Mikhailova N."/>
            <person name="Pati A."/>
            <person name="Chen A."/>
            <person name="Palaniappan K."/>
            <person name="Brambilla E."/>
            <person name="Land M."/>
            <person name="Hauser L."/>
            <person name="Chang Y.J."/>
            <person name="Jeffries C.D."/>
            <person name="Brettin T."/>
            <person name="Detter J.C."/>
            <person name="Han C."/>
            <person name="Rohde M."/>
            <person name="Sikorski J."/>
            <person name="Woyke T."/>
            <person name="Bristow J."/>
            <person name="Eisen J.A."/>
            <person name="Markowitz V."/>
            <person name="Hugenholtz P."/>
            <person name="Kyrpides N.C."/>
            <person name="Klenk H.P."/>
        </authorList>
    </citation>
    <scope>NUCLEOTIDE SEQUENCE [LARGE SCALE GENOMIC DNA]</scope>
    <source>
        <strain evidence="10">DSM 17230 / JCM 13409 / AQ1.S1</strain>
    </source>
</reference>
<evidence type="ECO:0000256" key="3">
    <source>
        <dbReference type="ARBA" id="ARBA00022475"/>
    </source>
</evidence>
<comment type="subcellular location">
    <subcellularLocation>
        <location evidence="1 7">Cell membrane</location>
        <topology evidence="1 7">Multi-pass membrane protein</topology>
    </subcellularLocation>
</comment>
<evidence type="ECO:0000256" key="5">
    <source>
        <dbReference type="ARBA" id="ARBA00022989"/>
    </source>
</evidence>
<dbReference type="GO" id="GO:0055085">
    <property type="term" value="P:transmembrane transport"/>
    <property type="evidence" value="ECO:0007669"/>
    <property type="project" value="InterPro"/>
</dbReference>
<dbReference type="CDD" id="cd06261">
    <property type="entry name" value="TM_PBP2"/>
    <property type="match status" value="1"/>
</dbReference>
<dbReference type="AlphaFoldDB" id="E0SQ16"/>
<dbReference type="PROSITE" id="PS50928">
    <property type="entry name" value="ABC_TM1"/>
    <property type="match status" value="1"/>
</dbReference>
<keyword evidence="10" id="KW-1185">Reference proteome</keyword>